<sequence>MLKIIIVLYAKRTGNLFLYKQREPELYNFRNDVGEKCKLAELMADFSTWKKKIGAQLPLFNANYSFEKEQDWIFSKSSTQK</sequence>
<protein>
    <submittedName>
        <fullName evidence="1">Uncharacterized protein</fullName>
    </submittedName>
</protein>
<reference evidence="1 2" key="1">
    <citation type="submission" date="2023-02" db="EMBL/GenBank/DDBJ databases">
        <title>Genome sequence of Lentisphaera profundi SAORIC-696.</title>
        <authorList>
            <person name="Kim e."/>
            <person name="Cho J.-C."/>
            <person name="Choi A."/>
            <person name="Kang I."/>
        </authorList>
    </citation>
    <scope>NUCLEOTIDE SEQUENCE [LARGE SCALE GENOMIC DNA]</scope>
    <source>
        <strain evidence="1 2">SAORIC-696</strain>
    </source>
</reference>
<name>A0ABY7VVC4_9BACT</name>
<accession>A0ABY7VVC4</accession>
<evidence type="ECO:0000313" key="1">
    <source>
        <dbReference type="EMBL" id="WDE97714.1"/>
    </source>
</evidence>
<dbReference type="EMBL" id="CP117812">
    <property type="protein sequence ID" value="WDE97714.1"/>
    <property type="molecule type" value="Genomic_DNA"/>
</dbReference>
<evidence type="ECO:0000313" key="2">
    <source>
        <dbReference type="Proteomes" id="UP001214250"/>
    </source>
</evidence>
<gene>
    <name evidence="1" type="ORF">PQO03_17960</name>
</gene>
<organism evidence="1 2">
    <name type="scientific">Lentisphaera profundi</name>
    <dbReference type="NCBI Taxonomy" id="1658616"/>
    <lineage>
        <taxon>Bacteria</taxon>
        <taxon>Pseudomonadati</taxon>
        <taxon>Lentisphaerota</taxon>
        <taxon>Lentisphaeria</taxon>
        <taxon>Lentisphaerales</taxon>
        <taxon>Lentisphaeraceae</taxon>
        <taxon>Lentisphaera</taxon>
    </lineage>
</organism>
<proteinExistence type="predicted"/>
<dbReference type="RefSeq" id="WP_274152271.1">
    <property type="nucleotide sequence ID" value="NZ_CP117812.1"/>
</dbReference>
<keyword evidence="2" id="KW-1185">Reference proteome</keyword>
<dbReference type="Proteomes" id="UP001214250">
    <property type="component" value="Chromosome 2"/>
</dbReference>